<dbReference type="EMBL" id="JASTZU010000024">
    <property type="protein sequence ID" value="MDL4840193.1"/>
    <property type="molecule type" value="Genomic_DNA"/>
</dbReference>
<dbReference type="Gene3D" id="3.90.1200.10">
    <property type="match status" value="1"/>
</dbReference>
<gene>
    <name evidence="1" type="ORF">QQS35_06935</name>
</gene>
<dbReference type="Proteomes" id="UP001235343">
    <property type="component" value="Unassembled WGS sequence"/>
</dbReference>
<comment type="caution">
    <text evidence="1">The sequence shown here is derived from an EMBL/GenBank/DDBJ whole genome shotgun (WGS) entry which is preliminary data.</text>
</comment>
<name>A0ABT7L2X5_9BACI</name>
<dbReference type="RefSeq" id="WP_285931199.1">
    <property type="nucleotide sequence ID" value="NZ_JASTZU010000024.1"/>
</dbReference>
<evidence type="ECO:0000313" key="1">
    <source>
        <dbReference type="EMBL" id="MDL4840193.1"/>
    </source>
</evidence>
<reference evidence="1 2" key="1">
    <citation type="submission" date="2023-06" db="EMBL/GenBank/DDBJ databases">
        <title>Aquibacillus rhizosphaerae LR5S19.</title>
        <authorList>
            <person name="Sun J.-Q."/>
        </authorList>
    </citation>
    <scope>NUCLEOTIDE SEQUENCE [LARGE SCALE GENOMIC DNA]</scope>
    <source>
        <strain evidence="1 2">LR5S19</strain>
    </source>
</reference>
<dbReference type="SUPFAM" id="SSF56112">
    <property type="entry name" value="Protein kinase-like (PK-like)"/>
    <property type="match status" value="1"/>
</dbReference>
<keyword evidence="2" id="KW-1185">Reference proteome</keyword>
<dbReference type="Pfam" id="PF04655">
    <property type="entry name" value="APH_6_hur"/>
    <property type="match status" value="1"/>
</dbReference>
<accession>A0ABT7L2X5</accession>
<dbReference type="InterPro" id="IPR006748">
    <property type="entry name" value="NH2Glyco/OHUrea_AB-resist_kin"/>
</dbReference>
<sequence>MELQKKFISNVRLYFKDQGEDWLKKLPNVTDYSKQRWALNILEPYSLSINYVAPAFKDDGTQVVVKMCISEQEFLDELETLKLFNGKGIARLIDFDRENRILLLEKISPGHTLAEVKDDADACRFAANVIRQLVVPAPDETIIQTTKAREKSLRNIMDTHPNGIGPISKTMLEKALSLFTYLHNTPKQRWLLHGDFHHYNIIESGNNTWTAIDPKGLIGEIEYDLIQYLLNKLPEQGANQVIEKRVAIFTKELSLDKERLLLWGYCHTVLATAWTVDDESYNHSFFQGIEIFEKLYKASYGNLLERD</sequence>
<dbReference type="InterPro" id="IPR011009">
    <property type="entry name" value="Kinase-like_dom_sf"/>
</dbReference>
<proteinExistence type="predicted"/>
<organism evidence="1 2">
    <name type="scientific">Aquibacillus rhizosphaerae</name>
    <dbReference type="NCBI Taxonomy" id="3051431"/>
    <lineage>
        <taxon>Bacteria</taxon>
        <taxon>Bacillati</taxon>
        <taxon>Bacillota</taxon>
        <taxon>Bacilli</taxon>
        <taxon>Bacillales</taxon>
        <taxon>Bacillaceae</taxon>
        <taxon>Aquibacillus</taxon>
    </lineage>
</organism>
<protein>
    <submittedName>
        <fullName evidence="1">Aminoglycoside phosphotransferase family protein</fullName>
    </submittedName>
</protein>
<evidence type="ECO:0000313" key="2">
    <source>
        <dbReference type="Proteomes" id="UP001235343"/>
    </source>
</evidence>